<dbReference type="AlphaFoldDB" id="A0AA39MJI3"/>
<organism evidence="1 2">
    <name type="scientific">Armillaria borealis</name>
    <dbReference type="NCBI Taxonomy" id="47425"/>
    <lineage>
        <taxon>Eukaryota</taxon>
        <taxon>Fungi</taxon>
        <taxon>Dikarya</taxon>
        <taxon>Basidiomycota</taxon>
        <taxon>Agaricomycotina</taxon>
        <taxon>Agaricomycetes</taxon>
        <taxon>Agaricomycetidae</taxon>
        <taxon>Agaricales</taxon>
        <taxon>Marasmiineae</taxon>
        <taxon>Physalacriaceae</taxon>
        <taxon>Armillaria</taxon>
    </lineage>
</organism>
<gene>
    <name evidence="1" type="ORF">EV421DRAFT_1833322</name>
</gene>
<protein>
    <submittedName>
        <fullName evidence="1">Uncharacterized protein</fullName>
    </submittedName>
</protein>
<evidence type="ECO:0000313" key="1">
    <source>
        <dbReference type="EMBL" id="KAK0436173.1"/>
    </source>
</evidence>
<sequence length="167" mass="18763">MEVFVLPSSIIADSCAPRIVRDFEEGFWKSGWVCRESWHCSDSSDNVQDAIKSPELALVAAVSTLALTRSHCFPCTSPKMLYGWTGWPVPFRLSKLYPPDTCPCIEEPLSRPRRNTTVQLQTWNGRGVPSSRLGGLPRYLQVQLINSHCRSQHRPVRYSGLVCSPPC</sequence>
<keyword evidence="2" id="KW-1185">Reference proteome</keyword>
<reference evidence="1" key="1">
    <citation type="submission" date="2023-06" db="EMBL/GenBank/DDBJ databases">
        <authorList>
            <consortium name="Lawrence Berkeley National Laboratory"/>
            <person name="Ahrendt S."/>
            <person name="Sahu N."/>
            <person name="Indic B."/>
            <person name="Wong-Bajracharya J."/>
            <person name="Merenyi Z."/>
            <person name="Ke H.-M."/>
            <person name="Monk M."/>
            <person name="Kocsube S."/>
            <person name="Drula E."/>
            <person name="Lipzen A."/>
            <person name="Balint B."/>
            <person name="Henrissat B."/>
            <person name="Andreopoulos B."/>
            <person name="Martin F.M."/>
            <person name="Harder C.B."/>
            <person name="Rigling D."/>
            <person name="Ford K.L."/>
            <person name="Foster G.D."/>
            <person name="Pangilinan J."/>
            <person name="Papanicolaou A."/>
            <person name="Barry K."/>
            <person name="LaButti K."/>
            <person name="Viragh M."/>
            <person name="Koriabine M."/>
            <person name="Yan M."/>
            <person name="Riley R."/>
            <person name="Champramary S."/>
            <person name="Plett K.L."/>
            <person name="Tsai I.J."/>
            <person name="Slot J."/>
            <person name="Sipos G."/>
            <person name="Plett J."/>
            <person name="Nagy L.G."/>
            <person name="Grigoriev I.V."/>
        </authorList>
    </citation>
    <scope>NUCLEOTIDE SEQUENCE</scope>
    <source>
        <strain evidence="1">FPL87.14</strain>
    </source>
</reference>
<dbReference type="Proteomes" id="UP001175226">
    <property type="component" value="Unassembled WGS sequence"/>
</dbReference>
<proteinExistence type="predicted"/>
<comment type="caution">
    <text evidence="1">The sequence shown here is derived from an EMBL/GenBank/DDBJ whole genome shotgun (WGS) entry which is preliminary data.</text>
</comment>
<feature type="non-terminal residue" evidence="1">
    <location>
        <position position="1"/>
    </location>
</feature>
<evidence type="ECO:0000313" key="2">
    <source>
        <dbReference type="Proteomes" id="UP001175226"/>
    </source>
</evidence>
<name>A0AA39MJI3_9AGAR</name>
<dbReference type="EMBL" id="JAUEPT010000057">
    <property type="protein sequence ID" value="KAK0436173.1"/>
    <property type="molecule type" value="Genomic_DNA"/>
</dbReference>
<accession>A0AA39MJI3</accession>